<keyword evidence="2" id="KW-0479">Metal-binding</keyword>
<dbReference type="InterPro" id="IPR001915">
    <property type="entry name" value="Peptidase_M48"/>
</dbReference>
<evidence type="ECO:0000313" key="10">
    <source>
        <dbReference type="Proteomes" id="UP000295124"/>
    </source>
</evidence>
<proteinExistence type="inferred from homology"/>
<evidence type="ECO:0000259" key="8">
    <source>
        <dbReference type="Pfam" id="PF01435"/>
    </source>
</evidence>
<evidence type="ECO:0000313" key="9">
    <source>
        <dbReference type="EMBL" id="TDD61056.1"/>
    </source>
</evidence>
<dbReference type="Pfam" id="PF01435">
    <property type="entry name" value="Peptidase_M48"/>
    <property type="match status" value="1"/>
</dbReference>
<gene>
    <name evidence="9" type="ORF">E1263_08685</name>
</gene>
<reference evidence="9 10" key="1">
    <citation type="submission" date="2019-03" db="EMBL/GenBank/DDBJ databases">
        <title>Draft genome sequences of novel Actinobacteria.</title>
        <authorList>
            <person name="Sahin N."/>
            <person name="Ay H."/>
            <person name="Saygin H."/>
        </authorList>
    </citation>
    <scope>NUCLEOTIDE SEQUENCE [LARGE SCALE GENOMIC DNA]</scope>
    <source>
        <strain evidence="9 10">JCM 13523</strain>
    </source>
</reference>
<feature type="domain" description="Peptidase M48" evidence="8">
    <location>
        <begin position="122"/>
        <end position="189"/>
    </location>
</feature>
<keyword evidence="3 6" id="KW-0378">Hydrolase</keyword>
<evidence type="ECO:0000256" key="7">
    <source>
        <dbReference type="SAM" id="Phobius"/>
    </source>
</evidence>
<dbReference type="GO" id="GO:0046872">
    <property type="term" value="F:metal ion binding"/>
    <property type="evidence" value="ECO:0007669"/>
    <property type="project" value="UniProtKB-KW"/>
</dbReference>
<dbReference type="GO" id="GO:0004222">
    <property type="term" value="F:metalloendopeptidase activity"/>
    <property type="evidence" value="ECO:0007669"/>
    <property type="project" value="InterPro"/>
</dbReference>
<evidence type="ECO:0000256" key="3">
    <source>
        <dbReference type="ARBA" id="ARBA00022801"/>
    </source>
</evidence>
<dbReference type="GO" id="GO:0006508">
    <property type="term" value="P:proteolysis"/>
    <property type="evidence" value="ECO:0007669"/>
    <property type="project" value="UniProtKB-KW"/>
</dbReference>
<feature type="transmembrane region" description="Helical" evidence="7">
    <location>
        <begin position="274"/>
        <end position="295"/>
    </location>
</feature>
<evidence type="ECO:0000256" key="2">
    <source>
        <dbReference type="ARBA" id="ARBA00022723"/>
    </source>
</evidence>
<organism evidence="9 10">
    <name type="scientific">Kribbella antibiotica</name>
    <dbReference type="NCBI Taxonomy" id="190195"/>
    <lineage>
        <taxon>Bacteria</taxon>
        <taxon>Bacillati</taxon>
        <taxon>Actinomycetota</taxon>
        <taxon>Actinomycetes</taxon>
        <taxon>Propionibacteriales</taxon>
        <taxon>Kribbellaceae</taxon>
        <taxon>Kribbella</taxon>
    </lineage>
</organism>
<evidence type="ECO:0000256" key="6">
    <source>
        <dbReference type="RuleBase" id="RU003983"/>
    </source>
</evidence>
<dbReference type="InterPro" id="IPR052173">
    <property type="entry name" value="Beta-lactam_resp_regulator"/>
</dbReference>
<dbReference type="Gene3D" id="3.30.2010.10">
    <property type="entry name" value="Metalloproteases ('zincins'), catalytic domain"/>
    <property type="match status" value="1"/>
</dbReference>
<keyword evidence="7" id="KW-0472">Membrane</keyword>
<keyword evidence="1 6" id="KW-0645">Protease</keyword>
<evidence type="ECO:0000256" key="4">
    <source>
        <dbReference type="ARBA" id="ARBA00022833"/>
    </source>
</evidence>
<dbReference type="OrthoDB" id="9785340at2"/>
<accession>A0A4R4ZS36</accession>
<feature type="transmembrane region" description="Helical" evidence="7">
    <location>
        <begin position="37"/>
        <end position="58"/>
    </location>
</feature>
<dbReference type="CDD" id="cd07326">
    <property type="entry name" value="M56_BlaR1_MecR1_like"/>
    <property type="match status" value="1"/>
</dbReference>
<protein>
    <submittedName>
        <fullName evidence="9">M56 family peptidase</fullName>
    </submittedName>
</protein>
<dbReference type="EMBL" id="SMKX01000018">
    <property type="protein sequence ID" value="TDD61056.1"/>
    <property type="molecule type" value="Genomic_DNA"/>
</dbReference>
<feature type="transmembrane region" description="Helical" evidence="7">
    <location>
        <begin position="6"/>
        <end position="25"/>
    </location>
</feature>
<comment type="cofactor">
    <cofactor evidence="6">
        <name>Zn(2+)</name>
        <dbReference type="ChEBI" id="CHEBI:29105"/>
    </cofactor>
    <text evidence="6">Binds 1 zinc ion per subunit.</text>
</comment>
<dbReference type="AlphaFoldDB" id="A0A4R4ZS36"/>
<comment type="similarity">
    <text evidence="6">Belongs to the peptidase M48 family.</text>
</comment>
<keyword evidence="7" id="KW-1133">Transmembrane helix</keyword>
<name>A0A4R4ZS36_9ACTN</name>
<dbReference type="RefSeq" id="WP_132166672.1">
    <property type="nucleotide sequence ID" value="NZ_SMKX01000018.1"/>
</dbReference>
<feature type="transmembrane region" description="Helical" evidence="7">
    <location>
        <begin position="78"/>
        <end position="99"/>
    </location>
</feature>
<comment type="caution">
    <text evidence="9">The sequence shown here is derived from an EMBL/GenBank/DDBJ whole genome shotgun (WGS) entry which is preliminary data.</text>
</comment>
<evidence type="ECO:0000256" key="5">
    <source>
        <dbReference type="ARBA" id="ARBA00023049"/>
    </source>
</evidence>
<keyword evidence="10" id="KW-1185">Reference proteome</keyword>
<keyword evidence="5 6" id="KW-0482">Metalloprotease</keyword>
<evidence type="ECO:0000256" key="1">
    <source>
        <dbReference type="ARBA" id="ARBA00022670"/>
    </source>
</evidence>
<keyword evidence="7" id="KW-0812">Transmembrane</keyword>
<dbReference type="PANTHER" id="PTHR34978">
    <property type="entry name" value="POSSIBLE SENSOR-TRANSDUCER PROTEIN BLAR"/>
    <property type="match status" value="1"/>
</dbReference>
<sequence length="301" mass="31443">MNVATHVLLLTGYAATVATVAPHVLSRPALSPRSPGLALALWHASIGSAGLALGLAAVKLVSAARYLPFVRSEHHDHGIPVVETLAGLAIGLVLIAFAATRMTKTGLRILRGHRKTRDRQMELLAVLGRHDPELDATVVPATVAAAYCIAGTRRIVVTDHAIKLLQPRQLAAVLAHERAHLAGRHHLLVGWATLLAGAFPAVKVLDQLREETRNLVELLADDRARRLVDGSSLAGAIALLGRASPSGTLGATGGQALARVERLLGPPPERSSPALIALGAATSILIGLPLLLASFPSGVLF</sequence>
<dbReference type="Proteomes" id="UP000295124">
    <property type="component" value="Unassembled WGS sequence"/>
</dbReference>
<keyword evidence="4 6" id="KW-0862">Zinc</keyword>
<dbReference type="PANTHER" id="PTHR34978:SF3">
    <property type="entry name" value="SLR0241 PROTEIN"/>
    <property type="match status" value="1"/>
</dbReference>